<dbReference type="Proteomes" id="UP000663193">
    <property type="component" value="Chromosome 14"/>
</dbReference>
<dbReference type="AlphaFoldDB" id="A0A7U2FC63"/>
<protein>
    <submittedName>
        <fullName evidence="2">Uncharacterized protein</fullName>
    </submittedName>
</protein>
<dbReference type="KEGG" id="pno:SNOG_11336"/>
<comment type="similarity">
    <text evidence="1">Belongs to the LOR family.</text>
</comment>
<evidence type="ECO:0000313" key="2">
    <source>
        <dbReference type="EMBL" id="QRD02579.1"/>
    </source>
</evidence>
<dbReference type="RefSeq" id="XP_001801580.1">
    <property type="nucleotide sequence ID" value="XM_001801528.1"/>
</dbReference>
<dbReference type="VEuPathDB" id="FungiDB:JI435_113360"/>
<reference evidence="3" key="1">
    <citation type="journal article" date="2021" name="BMC Genomics">
        <title>Chromosome-level genome assembly and manually-curated proteome of model necrotroph Parastagonospora nodorum Sn15 reveals a genome-wide trove of candidate effector homologs, and redundancy of virulence-related functions within an accessory chromosome.</title>
        <authorList>
            <person name="Bertazzoni S."/>
            <person name="Jones D.A.B."/>
            <person name="Phan H.T."/>
            <person name="Tan K.-C."/>
            <person name="Hane J.K."/>
        </authorList>
    </citation>
    <scope>NUCLEOTIDE SEQUENCE [LARGE SCALE GENOMIC DNA]</scope>
    <source>
        <strain evidence="3">SN15 / ATCC MYA-4574 / FGSC 10173)</strain>
    </source>
</reference>
<dbReference type="InterPro" id="IPR007612">
    <property type="entry name" value="LOR"/>
</dbReference>
<dbReference type="InterPro" id="IPR038595">
    <property type="entry name" value="LOR_sf"/>
</dbReference>
<dbReference type="EMBL" id="CP069036">
    <property type="protein sequence ID" value="QRD02579.1"/>
    <property type="molecule type" value="Genomic_DNA"/>
</dbReference>
<gene>
    <name evidence="2" type="ORF">JI435_113360</name>
</gene>
<dbReference type="Gene3D" id="2.40.160.200">
    <property type="entry name" value="LURP1-related"/>
    <property type="match status" value="1"/>
</dbReference>
<keyword evidence="3" id="KW-1185">Reference proteome</keyword>
<organism evidence="2 3">
    <name type="scientific">Phaeosphaeria nodorum (strain SN15 / ATCC MYA-4574 / FGSC 10173)</name>
    <name type="common">Glume blotch fungus</name>
    <name type="synonym">Parastagonospora nodorum</name>
    <dbReference type="NCBI Taxonomy" id="321614"/>
    <lineage>
        <taxon>Eukaryota</taxon>
        <taxon>Fungi</taxon>
        <taxon>Dikarya</taxon>
        <taxon>Ascomycota</taxon>
        <taxon>Pezizomycotina</taxon>
        <taxon>Dothideomycetes</taxon>
        <taxon>Pleosporomycetidae</taxon>
        <taxon>Pleosporales</taxon>
        <taxon>Pleosporineae</taxon>
        <taxon>Phaeosphaeriaceae</taxon>
        <taxon>Parastagonospora</taxon>
    </lineage>
</organism>
<dbReference type="OMA" id="FEMRPRD"/>
<evidence type="ECO:0000256" key="1">
    <source>
        <dbReference type="ARBA" id="ARBA00005437"/>
    </source>
</evidence>
<dbReference type="InterPro" id="IPR025659">
    <property type="entry name" value="Tubby-like_C"/>
</dbReference>
<name>A0A7U2FC63_PHANO</name>
<dbReference type="SUPFAM" id="SSF54518">
    <property type="entry name" value="Tubby C-terminal domain-like"/>
    <property type="match status" value="1"/>
</dbReference>
<dbReference type="OrthoDB" id="97518at2759"/>
<accession>A0A7U2FC63</accession>
<dbReference type="Pfam" id="PF04525">
    <property type="entry name" value="LOR"/>
    <property type="match status" value="1"/>
</dbReference>
<sequence>MAALESCSLPFHFSDVPIAQEETSIFIKCHDRMFSKVTVVDDRGQELFVGGGEGLMKSWSWRRQIKDTAGLPLFDLRHHGWAMKNLWTVESPDGGQMAELRHVSDARRSDLDMFLKGKEGGEDVVLNVRQKDHSAITTQVYFGDRCVAELLLQESNDITDLSGVDRSSWRVRIAGGVDPAVILVIALCRAEMHHIWRQ</sequence>
<proteinExistence type="inferred from homology"/>
<evidence type="ECO:0000313" key="3">
    <source>
        <dbReference type="Proteomes" id="UP000663193"/>
    </source>
</evidence>